<feature type="transmembrane region" description="Helical" evidence="1">
    <location>
        <begin position="222"/>
        <end position="238"/>
    </location>
</feature>
<evidence type="ECO:0000256" key="1">
    <source>
        <dbReference type="SAM" id="Phobius"/>
    </source>
</evidence>
<feature type="transmembrane region" description="Helical" evidence="1">
    <location>
        <begin position="105"/>
        <end position="128"/>
    </location>
</feature>
<feature type="transmembrane region" description="Helical" evidence="1">
    <location>
        <begin position="42"/>
        <end position="63"/>
    </location>
</feature>
<proteinExistence type="predicted"/>
<evidence type="ECO:0000313" key="4">
    <source>
        <dbReference type="Proteomes" id="UP000316270"/>
    </source>
</evidence>
<protein>
    <recommendedName>
        <fullName evidence="2">DUF7703 domain-containing protein</fullName>
    </recommendedName>
</protein>
<evidence type="ECO:0000313" key="3">
    <source>
        <dbReference type="EMBL" id="QDS74540.1"/>
    </source>
</evidence>
<gene>
    <name evidence="3" type="ORF">FKW77_007687</name>
</gene>
<sequence length="348" mass="40044">MNATLSLFPLGGCSYSKLQDFEWKDVSCNLEQWGPSIHWNPAIYCIIAVLHALALWLSLELIVRAILSFKRKTTLYFWSLISVAVGVIFITISFQLRIFVIPIRYWAFSVLYTIAQILLKTGLALVLYSRLNILQPKRRLLQAVVALIIVTAIIGHVPFLIWTIATVIDHHDLAKQIRSVANYFELLFAAQETSIASCYIYYFWQYMNDVPPVTSKNLKWDINFTFTGLVAASLWVLLSDTTLNVLLYNELFLARMTIMPLFQAIKLSLEFVVLNYLVKFRKKKQRCLGRLHVLETSQVLRDRSADLGGSSIDDESDGTTRWSKEIRKARRIEMQEGWQNTSNLTSFE</sequence>
<feature type="transmembrane region" description="Helical" evidence="1">
    <location>
        <begin position="258"/>
        <end position="278"/>
    </location>
</feature>
<keyword evidence="4" id="KW-1185">Reference proteome</keyword>
<dbReference type="InterPro" id="IPR056120">
    <property type="entry name" value="DUF7703"/>
</dbReference>
<dbReference type="OrthoDB" id="405906at2759"/>
<organism evidence="3 4">
    <name type="scientific">Venturia effusa</name>
    <dbReference type="NCBI Taxonomy" id="50376"/>
    <lineage>
        <taxon>Eukaryota</taxon>
        <taxon>Fungi</taxon>
        <taxon>Dikarya</taxon>
        <taxon>Ascomycota</taxon>
        <taxon>Pezizomycotina</taxon>
        <taxon>Dothideomycetes</taxon>
        <taxon>Pleosporomycetidae</taxon>
        <taxon>Venturiales</taxon>
        <taxon>Venturiaceae</taxon>
        <taxon>Venturia</taxon>
    </lineage>
</organism>
<keyword evidence="1" id="KW-0472">Membrane</keyword>
<feature type="transmembrane region" description="Helical" evidence="1">
    <location>
        <begin position="75"/>
        <end position="99"/>
    </location>
</feature>
<dbReference type="Pfam" id="PF24802">
    <property type="entry name" value="DUF7703"/>
    <property type="match status" value="1"/>
</dbReference>
<feature type="transmembrane region" description="Helical" evidence="1">
    <location>
        <begin position="180"/>
        <end position="202"/>
    </location>
</feature>
<accession>A0A517LFX6</accession>
<keyword evidence="1" id="KW-0812">Transmembrane</keyword>
<dbReference type="PANTHER" id="PTHR37013">
    <property type="entry name" value="INTEGRAL MEMBRANE PROTEIN (AFU_ORTHOLOGUE AFUA_1G05950)-RELATED"/>
    <property type="match status" value="1"/>
</dbReference>
<evidence type="ECO:0000259" key="2">
    <source>
        <dbReference type="Pfam" id="PF24802"/>
    </source>
</evidence>
<name>A0A517LFX6_9PEZI</name>
<keyword evidence="1" id="KW-1133">Transmembrane helix</keyword>
<dbReference type="Proteomes" id="UP000316270">
    <property type="component" value="Chromosome 11"/>
</dbReference>
<feature type="domain" description="DUF7703" evidence="2">
    <location>
        <begin position="48"/>
        <end position="283"/>
    </location>
</feature>
<dbReference type="AlphaFoldDB" id="A0A517LFX6"/>
<dbReference type="EMBL" id="CP042195">
    <property type="protein sequence ID" value="QDS74540.1"/>
    <property type="molecule type" value="Genomic_DNA"/>
</dbReference>
<reference evidence="3 4" key="1">
    <citation type="submission" date="2019-07" db="EMBL/GenBank/DDBJ databases">
        <title>Finished genome of Venturia effusa.</title>
        <authorList>
            <person name="Young C.A."/>
            <person name="Cox M.P."/>
            <person name="Ganley A.R.D."/>
            <person name="David W.J."/>
        </authorList>
    </citation>
    <scope>NUCLEOTIDE SEQUENCE [LARGE SCALE GENOMIC DNA]</scope>
    <source>
        <strain evidence="4">albino</strain>
    </source>
</reference>
<feature type="transmembrane region" description="Helical" evidence="1">
    <location>
        <begin position="140"/>
        <end position="168"/>
    </location>
</feature>